<dbReference type="AlphaFoldDB" id="A0AA37SPU9"/>
<gene>
    <name evidence="2" type="ORF">GCM10007940_23040</name>
</gene>
<evidence type="ECO:0000313" key="3">
    <source>
        <dbReference type="Proteomes" id="UP001156666"/>
    </source>
</evidence>
<accession>A0AA37SPU9</accession>
<evidence type="ECO:0000313" key="2">
    <source>
        <dbReference type="EMBL" id="GLR17689.1"/>
    </source>
</evidence>
<dbReference type="Proteomes" id="UP001156666">
    <property type="component" value="Unassembled WGS sequence"/>
</dbReference>
<reference evidence="2" key="2">
    <citation type="submission" date="2023-01" db="EMBL/GenBank/DDBJ databases">
        <title>Draft genome sequence of Portibacter lacus strain NBRC 108769.</title>
        <authorList>
            <person name="Sun Q."/>
            <person name="Mori K."/>
        </authorList>
    </citation>
    <scope>NUCLEOTIDE SEQUENCE</scope>
    <source>
        <strain evidence="2">NBRC 108769</strain>
    </source>
</reference>
<comment type="caution">
    <text evidence="2">The sequence shown here is derived from an EMBL/GenBank/DDBJ whole genome shotgun (WGS) entry which is preliminary data.</text>
</comment>
<organism evidence="2 3">
    <name type="scientific">Portibacter lacus</name>
    <dbReference type="NCBI Taxonomy" id="1099794"/>
    <lineage>
        <taxon>Bacteria</taxon>
        <taxon>Pseudomonadati</taxon>
        <taxon>Bacteroidota</taxon>
        <taxon>Saprospiria</taxon>
        <taxon>Saprospirales</taxon>
        <taxon>Haliscomenobacteraceae</taxon>
        <taxon>Portibacter</taxon>
    </lineage>
</organism>
<name>A0AA37SPU9_9BACT</name>
<sequence length="219" mass="25148">MEVKDSCCIVSSSETTSKDYWDANFNKLETPNWIERNTPWIMPWIDLINLPKDAKIFCAGVGDSNLVESLLTKGFYNIVANDISEVALNKLRIKHAGSEVIFLQDDLINPSKIQSLHGEIDLYIDRATLHFFTTCKEKEAYFSQMEKLLKLDGYSILGVFNKDNVAKCCGLELQLWSRDSLQNRMPTYDHLKAAEVAFTEINGNVRNYIYQLSQKKNYK</sequence>
<evidence type="ECO:0000259" key="1">
    <source>
        <dbReference type="Pfam" id="PF08241"/>
    </source>
</evidence>
<dbReference type="InterPro" id="IPR029063">
    <property type="entry name" value="SAM-dependent_MTases_sf"/>
</dbReference>
<dbReference type="Pfam" id="PF08241">
    <property type="entry name" value="Methyltransf_11"/>
    <property type="match status" value="1"/>
</dbReference>
<protein>
    <recommendedName>
        <fullName evidence="1">Methyltransferase type 11 domain-containing protein</fullName>
    </recommendedName>
</protein>
<keyword evidence="3" id="KW-1185">Reference proteome</keyword>
<feature type="domain" description="Methyltransferase type 11" evidence="1">
    <location>
        <begin position="59"/>
        <end position="156"/>
    </location>
</feature>
<dbReference type="EMBL" id="BSOH01000014">
    <property type="protein sequence ID" value="GLR17689.1"/>
    <property type="molecule type" value="Genomic_DNA"/>
</dbReference>
<dbReference type="RefSeq" id="WP_235291358.1">
    <property type="nucleotide sequence ID" value="NZ_BSOH01000014.1"/>
</dbReference>
<dbReference type="SUPFAM" id="SSF53335">
    <property type="entry name" value="S-adenosyl-L-methionine-dependent methyltransferases"/>
    <property type="match status" value="1"/>
</dbReference>
<dbReference type="InterPro" id="IPR013216">
    <property type="entry name" value="Methyltransf_11"/>
</dbReference>
<proteinExistence type="predicted"/>
<reference evidence="2" key="1">
    <citation type="journal article" date="2014" name="Int. J. Syst. Evol. Microbiol.">
        <title>Complete genome sequence of Corynebacterium casei LMG S-19264T (=DSM 44701T), isolated from a smear-ripened cheese.</title>
        <authorList>
            <consortium name="US DOE Joint Genome Institute (JGI-PGF)"/>
            <person name="Walter F."/>
            <person name="Albersmeier A."/>
            <person name="Kalinowski J."/>
            <person name="Ruckert C."/>
        </authorList>
    </citation>
    <scope>NUCLEOTIDE SEQUENCE</scope>
    <source>
        <strain evidence="2">NBRC 108769</strain>
    </source>
</reference>
<dbReference type="Gene3D" id="3.40.50.150">
    <property type="entry name" value="Vaccinia Virus protein VP39"/>
    <property type="match status" value="1"/>
</dbReference>